<protein>
    <recommendedName>
        <fullName evidence="5">Glutamate/phenylalanine/leucine/valine/L-tryptophan dehydrogenase C-terminal domain-containing protein</fullName>
    </recommendedName>
</protein>
<dbReference type="Proteomes" id="UP001500630">
    <property type="component" value="Unassembled WGS sequence"/>
</dbReference>
<evidence type="ECO:0000313" key="6">
    <source>
        <dbReference type="EMBL" id="GAA3570707.1"/>
    </source>
</evidence>
<reference evidence="7" key="1">
    <citation type="journal article" date="2019" name="Int. J. Syst. Evol. Microbiol.">
        <title>The Global Catalogue of Microorganisms (GCM) 10K type strain sequencing project: providing services to taxonomists for standard genome sequencing and annotation.</title>
        <authorList>
            <consortium name="The Broad Institute Genomics Platform"/>
            <consortium name="The Broad Institute Genome Sequencing Center for Infectious Disease"/>
            <person name="Wu L."/>
            <person name="Ma J."/>
        </authorList>
    </citation>
    <scope>NUCLEOTIDE SEQUENCE [LARGE SCALE GENOMIC DNA]</scope>
    <source>
        <strain evidence="7">JCM 17326</strain>
    </source>
</reference>
<keyword evidence="7" id="KW-1185">Reference proteome</keyword>
<feature type="region of interest" description="Disordered" evidence="4">
    <location>
        <begin position="372"/>
        <end position="397"/>
    </location>
</feature>
<dbReference type="EMBL" id="BAABDQ010000013">
    <property type="protein sequence ID" value="GAA3570707.1"/>
    <property type="molecule type" value="Genomic_DNA"/>
</dbReference>
<name>A0ABP6XQN7_9ACTN</name>
<evidence type="ECO:0000256" key="4">
    <source>
        <dbReference type="SAM" id="MobiDB-lite"/>
    </source>
</evidence>
<evidence type="ECO:0000259" key="5">
    <source>
        <dbReference type="SMART" id="SM00839"/>
    </source>
</evidence>
<dbReference type="InterPro" id="IPR006096">
    <property type="entry name" value="Glu/Leu/Phe/Val/Trp_DH_C"/>
</dbReference>
<dbReference type="SUPFAM" id="SSF53223">
    <property type="entry name" value="Aminoacid dehydrogenase-like, N-terminal domain"/>
    <property type="match status" value="1"/>
</dbReference>
<dbReference type="Gene3D" id="3.40.50.10860">
    <property type="entry name" value="Leucine Dehydrogenase, chain A, domain 1"/>
    <property type="match status" value="1"/>
</dbReference>
<comment type="similarity">
    <text evidence="1 3">Belongs to the Glu/Leu/Phe/Val dehydrogenases family.</text>
</comment>
<gene>
    <name evidence="6" type="ORF">GCM10022419_059440</name>
</gene>
<comment type="caution">
    <text evidence="6">The sequence shown here is derived from an EMBL/GenBank/DDBJ whole genome shotgun (WGS) entry which is preliminary data.</text>
</comment>
<dbReference type="InterPro" id="IPR046346">
    <property type="entry name" value="Aminoacid_DH-like_N_sf"/>
</dbReference>
<keyword evidence="2 3" id="KW-0560">Oxidoreductase</keyword>
<dbReference type="Pfam" id="PF00208">
    <property type="entry name" value="ELFV_dehydrog"/>
    <property type="match status" value="1"/>
</dbReference>
<accession>A0ABP6XQN7</accession>
<dbReference type="SMART" id="SM00839">
    <property type="entry name" value="ELFV_dehydrog"/>
    <property type="match status" value="1"/>
</dbReference>
<sequence>MVSGHGMAYWAYRAIETPEKDAHDRLLGAHIMKVVELTSVDGFVAFDLDCETSAGGTRLAPDVTSVEARLLARAMTYKLAVLGQRIGGAKAVLRGGAEERAAVVAKYCAEIRPLVASGSFLTASDLGTRTQDFASLPGYRADSIMHQEIDGELVDTVVTGLGVVAAADTALGGLAGRTFAVEGFGKVGGGVVRELARRGGRLVALSTIHGCVADESGLDVAALFELRAEHGDGCVLRLGRPVLPPGSLYEVAADVVVPGARTGVLHQGRAKTVRARVIAPAANVPYTAGGLRTLVARGIVPLADFVCGAGATIGYLAERAGEVTDAASTGALVDERVSRLTEASLEHPGGPFAGAGELAEAFLGTWCAPAELPDGPPLAPEPVGTPPAPEPMRTPPA</sequence>
<dbReference type="InterPro" id="IPR036291">
    <property type="entry name" value="NAD(P)-bd_dom_sf"/>
</dbReference>
<dbReference type="Pfam" id="PF02812">
    <property type="entry name" value="ELFV_dehydrog_N"/>
    <property type="match status" value="1"/>
</dbReference>
<evidence type="ECO:0000313" key="7">
    <source>
        <dbReference type="Proteomes" id="UP001500630"/>
    </source>
</evidence>
<dbReference type="PANTHER" id="PTHR11606">
    <property type="entry name" value="GLUTAMATE DEHYDROGENASE"/>
    <property type="match status" value="1"/>
</dbReference>
<evidence type="ECO:0000256" key="2">
    <source>
        <dbReference type="ARBA" id="ARBA00023002"/>
    </source>
</evidence>
<proteinExistence type="inferred from homology"/>
<feature type="compositionally biased region" description="Pro residues" evidence="4">
    <location>
        <begin position="374"/>
        <end position="397"/>
    </location>
</feature>
<dbReference type="InterPro" id="IPR006095">
    <property type="entry name" value="Glu/Leu/Phe/Val/Trp_DH"/>
</dbReference>
<evidence type="ECO:0000256" key="1">
    <source>
        <dbReference type="ARBA" id="ARBA00006382"/>
    </source>
</evidence>
<evidence type="ECO:0000256" key="3">
    <source>
        <dbReference type="RuleBase" id="RU004417"/>
    </source>
</evidence>
<dbReference type="PANTHER" id="PTHR11606:SF13">
    <property type="entry name" value="GLUTAMATE DEHYDROGENASE 1, MITOCHONDRIAL"/>
    <property type="match status" value="1"/>
</dbReference>
<organism evidence="6 7">
    <name type="scientific">Nonomuraea rosea</name>
    <dbReference type="NCBI Taxonomy" id="638574"/>
    <lineage>
        <taxon>Bacteria</taxon>
        <taxon>Bacillati</taxon>
        <taxon>Actinomycetota</taxon>
        <taxon>Actinomycetes</taxon>
        <taxon>Streptosporangiales</taxon>
        <taxon>Streptosporangiaceae</taxon>
        <taxon>Nonomuraea</taxon>
    </lineage>
</organism>
<feature type="domain" description="Glutamate/phenylalanine/leucine/valine/L-tryptophan dehydrogenase C-terminal" evidence="5">
    <location>
        <begin position="151"/>
        <end position="360"/>
    </location>
</feature>
<dbReference type="SUPFAM" id="SSF51735">
    <property type="entry name" value="NAD(P)-binding Rossmann-fold domains"/>
    <property type="match status" value="1"/>
</dbReference>
<dbReference type="InterPro" id="IPR006097">
    <property type="entry name" value="Glu/Leu/Phe/Val/Trp_DH_dimer"/>
</dbReference>
<dbReference type="Gene3D" id="3.40.50.720">
    <property type="entry name" value="NAD(P)-binding Rossmann-like Domain"/>
    <property type="match status" value="1"/>
</dbReference>
<dbReference type="PRINTS" id="PR00082">
    <property type="entry name" value="GLFDHDRGNASE"/>
</dbReference>